<accession>A0A8S3ZGL3</accession>
<feature type="non-terminal residue" evidence="1">
    <location>
        <position position="1"/>
    </location>
</feature>
<keyword evidence="2" id="KW-1185">Reference proteome</keyword>
<protein>
    <submittedName>
        <fullName evidence="1">Uncharacterized protein</fullName>
    </submittedName>
</protein>
<gene>
    <name evidence="1" type="ORF">CUNI_LOCUS12633</name>
</gene>
<name>A0A8S3ZGL3_9EUPU</name>
<organism evidence="1 2">
    <name type="scientific">Candidula unifasciata</name>
    <dbReference type="NCBI Taxonomy" id="100452"/>
    <lineage>
        <taxon>Eukaryota</taxon>
        <taxon>Metazoa</taxon>
        <taxon>Spiralia</taxon>
        <taxon>Lophotrochozoa</taxon>
        <taxon>Mollusca</taxon>
        <taxon>Gastropoda</taxon>
        <taxon>Heterobranchia</taxon>
        <taxon>Euthyneura</taxon>
        <taxon>Panpulmonata</taxon>
        <taxon>Eupulmonata</taxon>
        <taxon>Stylommatophora</taxon>
        <taxon>Helicina</taxon>
        <taxon>Helicoidea</taxon>
        <taxon>Geomitridae</taxon>
        <taxon>Candidula</taxon>
    </lineage>
</organism>
<sequence>HSSRTTDRKSVVRVDHQVSSTPLLTATSLAPNNRSILTDNLTSKMQDKAKAGIKL</sequence>
<dbReference type="AlphaFoldDB" id="A0A8S3ZGL3"/>
<comment type="caution">
    <text evidence="1">The sequence shown here is derived from an EMBL/GenBank/DDBJ whole genome shotgun (WGS) entry which is preliminary data.</text>
</comment>
<proteinExistence type="predicted"/>
<reference evidence="1" key="1">
    <citation type="submission" date="2021-04" db="EMBL/GenBank/DDBJ databases">
        <authorList>
            <consortium name="Molecular Ecology Group"/>
        </authorList>
    </citation>
    <scope>NUCLEOTIDE SEQUENCE</scope>
</reference>
<evidence type="ECO:0000313" key="2">
    <source>
        <dbReference type="Proteomes" id="UP000678393"/>
    </source>
</evidence>
<dbReference type="Proteomes" id="UP000678393">
    <property type="component" value="Unassembled WGS sequence"/>
</dbReference>
<feature type="non-terminal residue" evidence="1">
    <location>
        <position position="55"/>
    </location>
</feature>
<evidence type="ECO:0000313" key="1">
    <source>
        <dbReference type="EMBL" id="CAG5127075.1"/>
    </source>
</evidence>
<dbReference type="EMBL" id="CAJHNH020002558">
    <property type="protein sequence ID" value="CAG5127075.1"/>
    <property type="molecule type" value="Genomic_DNA"/>
</dbReference>